<dbReference type="Proteomes" id="UP001454036">
    <property type="component" value="Unassembled WGS sequence"/>
</dbReference>
<name>A0AAV3R393_LITER</name>
<dbReference type="Gene3D" id="3.30.70.270">
    <property type="match status" value="1"/>
</dbReference>
<protein>
    <submittedName>
        <fullName evidence="1">Uncharacterized protein</fullName>
    </submittedName>
</protein>
<dbReference type="InterPro" id="IPR043502">
    <property type="entry name" value="DNA/RNA_pol_sf"/>
</dbReference>
<sequence>MCMDFASINKACPKYSYPLPNIDRLVDSSVGYKVVDFLDAFRGYHQIFMAEDGENNLRHGVWHLLLESRGLGVEERRGHIAEDGQQGVLYLDWPKHENLCG</sequence>
<dbReference type="SUPFAM" id="SSF56672">
    <property type="entry name" value="DNA/RNA polymerases"/>
    <property type="match status" value="1"/>
</dbReference>
<dbReference type="EMBL" id="BAABME010007414">
    <property type="protein sequence ID" value="GAA0170815.1"/>
    <property type="molecule type" value="Genomic_DNA"/>
</dbReference>
<dbReference type="PANTHER" id="PTHR24559">
    <property type="entry name" value="TRANSPOSON TY3-I GAG-POL POLYPROTEIN"/>
    <property type="match status" value="1"/>
</dbReference>
<dbReference type="InterPro" id="IPR053134">
    <property type="entry name" value="RNA-dir_DNA_polymerase"/>
</dbReference>
<dbReference type="InterPro" id="IPR043128">
    <property type="entry name" value="Rev_trsase/Diguanyl_cyclase"/>
</dbReference>
<proteinExistence type="predicted"/>
<organism evidence="1 2">
    <name type="scientific">Lithospermum erythrorhizon</name>
    <name type="common">Purple gromwell</name>
    <name type="synonym">Lithospermum officinale var. erythrorhizon</name>
    <dbReference type="NCBI Taxonomy" id="34254"/>
    <lineage>
        <taxon>Eukaryota</taxon>
        <taxon>Viridiplantae</taxon>
        <taxon>Streptophyta</taxon>
        <taxon>Embryophyta</taxon>
        <taxon>Tracheophyta</taxon>
        <taxon>Spermatophyta</taxon>
        <taxon>Magnoliopsida</taxon>
        <taxon>eudicotyledons</taxon>
        <taxon>Gunneridae</taxon>
        <taxon>Pentapetalae</taxon>
        <taxon>asterids</taxon>
        <taxon>lamiids</taxon>
        <taxon>Boraginales</taxon>
        <taxon>Boraginaceae</taxon>
        <taxon>Boraginoideae</taxon>
        <taxon>Lithospermeae</taxon>
        <taxon>Lithospermum</taxon>
    </lineage>
</organism>
<comment type="caution">
    <text evidence="1">The sequence shown here is derived from an EMBL/GenBank/DDBJ whole genome shotgun (WGS) entry which is preliminary data.</text>
</comment>
<evidence type="ECO:0000313" key="1">
    <source>
        <dbReference type="EMBL" id="GAA0170815.1"/>
    </source>
</evidence>
<dbReference type="PANTHER" id="PTHR24559:SF430">
    <property type="entry name" value="RNA-DIRECTED DNA POLYMERASE"/>
    <property type="match status" value="1"/>
</dbReference>
<dbReference type="AlphaFoldDB" id="A0AAV3R393"/>
<evidence type="ECO:0000313" key="2">
    <source>
        <dbReference type="Proteomes" id="UP001454036"/>
    </source>
</evidence>
<accession>A0AAV3R393</accession>
<gene>
    <name evidence="1" type="ORF">LIER_24996</name>
</gene>
<keyword evidence="2" id="KW-1185">Reference proteome</keyword>
<reference evidence="1 2" key="1">
    <citation type="submission" date="2024-01" db="EMBL/GenBank/DDBJ databases">
        <title>The complete chloroplast genome sequence of Lithospermum erythrorhizon: insights into the phylogenetic relationship among Boraginaceae species and the maternal lineages of purple gromwells.</title>
        <authorList>
            <person name="Okada T."/>
            <person name="Watanabe K."/>
        </authorList>
    </citation>
    <scope>NUCLEOTIDE SEQUENCE [LARGE SCALE GENOMIC DNA]</scope>
</reference>